<evidence type="ECO:0000256" key="2">
    <source>
        <dbReference type="ARBA" id="ARBA00022475"/>
    </source>
</evidence>
<keyword evidence="5 8" id="KW-1133">Transmembrane helix</keyword>
<evidence type="ECO:0000313" key="10">
    <source>
        <dbReference type="EMBL" id="RIY35201.1"/>
    </source>
</evidence>
<feature type="transmembrane region" description="Helical" evidence="8">
    <location>
        <begin position="62"/>
        <end position="81"/>
    </location>
</feature>
<dbReference type="GO" id="GO:0005886">
    <property type="term" value="C:plasma membrane"/>
    <property type="evidence" value="ECO:0007669"/>
    <property type="project" value="UniProtKB-SubCell"/>
</dbReference>
<dbReference type="EMBL" id="NRJG01000145">
    <property type="protein sequence ID" value="RIY35201.1"/>
    <property type="molecule type" value="Genomic_DNA"/>
</dbReference>
<evidence type="ECO:0000256" key="7">
    <source>
        <dbReference type="ARBA" id="ARBA00038481"/>
    </source>
</evidence>
<evidence type="ECO:0000313" key="11">
    <source>
        <dbReference type="Proteomes" id="UP000265916"/>
    </source>
</evidence>
<dbReference type="Gene3D" id="3.40.720.10">
    <property type="entry name" value="Alkaline Phosphatase, subunit A"/>
    <property type="match status" value="1"/>
</dbReference>
<dbReference type="InterPro" id="IPR040423">
    <property type="entry name" value="PEA_transferase"/>
</dbReference>
<protein>
    <recommendedName>
        <fullName evidence="9">Sulfatase N-terminal domain-containing protein</fullName>
    </recommendedName>
</protein>
<dbReference type="Pfam" id="PF00884">
    <property type="entry name" value="Sulfatase"/>
    <property type="match status" value="1"/>
</dbReference>
<keyword evidence="4 8" id="KW-0812">Transmembrane</keyword>
<dbReference type="PANTHER" id="PTHR30443">
    <property type="entry name" value="INNER MEMBRANE PROTEIN"/>
    <property type="match status" value="1"/>
</dbReference>
<keyword evidence="11" id="KW-1185">Reference proteome</keyword>
<keyword evidence="6 8" id="KW-0472">Membrane</keyword>
<reference evidence="10 11" key="1">
    <citation type="submission" date="2017-08" db="EMBL/GenBank/DDBJ databases">
        <title>Reclassification of Bisgaard taxon 37 and 44.</title>
        <authorList>
            <person name="Christensen H."/>
        </authorList>
    </citation>
    <scope>NUCLEOTIDE SEQUENCE [LARGE SCALE GENOMIC DNA]</scope>
    <source>
        <strain evidence="10 11">111</strain>
    </source>
</reference>
<feature type="domain" description="Sulfatase N-terminal" evidence="9">
    <location>
        <begin position="229"/>
        <end position="497"/>
    </location>
</feature>
<sequence length="544" mass="63044">MSNLLSFISTNRRAVFFYILLFIGSFSMYKVYGYGVRELAVLSNYLFFVLLYNYLRPVFYIVYLYFAALTTYAFVSWYITWDFNEYALLALFQTNTQEFTEYVTSLPLELYVKATSIFILQLVVIYFGWLHASNQSKTGGKVLLFSRKRSLIFILVSLLIIVYSVVGKINKLPGKFSEPKNLELTQVYTISMLVKSYNMYKGFTSMIQQIDAYKTKPSWEIASVNPKYKTYVIVLGESARKDFFSAYNFPLNTSPFLNQVKGTIYNGYVSYASSTPVSIHYSFYYYNKAKGKTELENNVINLAKSAGFNTAWISAQARFSQWDTSATLLSKFADYSWFRTSHYVHSVFDKDLLPIFDQYLTQTDSEDKPRIIVLHTNGSHPYPCHRLYQDVTFNYINKSLSCYVQTIRQTDDFLAQVTQIIQKHTDSYSLMYFSDHGLMISNLEDKEKTYIHHAATSKQNFDIPLVVINSDDQEHKVVNFRQINLNFLAGFSQWTGISYKQVSLPDFWKGTTEPLILAKQYTIRDYNALIDNPAPTNNITSNKK</sequence>
<feature type="transmembrane region" description="Helical" evidence="8">
    <location>
        <begin position="151"/>
        <end position="169"/>
    </location>
</feature>
<dbReference type="GO" id="GO:0009244">
    <property type="term" value="P:lipopolysaccharide core region biosynthetic process"/>
    <property type="evidence" value="ECO:0007669"/>
    <property type="project" value="TreeGrafter"/>
</dbReference>
<evidence type="ECO:0000259" key="9">
    <source>
        <dbReference type="Pfam" id="PF00884"/>
    </source>
</evidence>
<dbReference type="SUPFAM" id="SSF53649">
    <property type="entry name" value="Alkaline phosphatase-like"/>
    <property type="match status" value="1"/>
</dbReference>
<keyword evidence="3" id="KW-0808">Transferase</keyword>
<comment type="similarity">
    <text evidence="7">Belongs to the phosphoethanolamine transferase family.</text>
</comment>
<evidence type="ECO:0000256" key="1">
    <source>
        <dbReference type="ARBA" id="ARBA00004651"/>
    </source>
</evidence>
<proteinExistence type="inferred from homology"/>
<dbReference type="InterPro" id="IPR017850">
    <property type="entry name" value="Alkaline_phosphatase_core_sf"/>
</dbReference>
<keyword evidence="2" id="KW-1003">Cell membrane</keyword>
<comment type="subcellular location">
    <subcellularLocation>
        <location evidence="1">Cell membrane</location>
        <topology evidence="1">Multi-pass membrane protein</topology>
    </subcellularLocation>
</comment>
<dbReference type="CDD" id="cd16017">
    <property type="entry name" value="LptA"/>
    <property type="match status" value="1"/>
</dbReference>
<dbReference type="GO" id="GO:0016776">
    <property type="term" value="F:phosphotransferase activity, phosphate group as acceptor"/>
    <property type="evidence" value="ECO:0007669"/>
    <property type="project" value="TreeGrafter"/>
</dbReference>
<comment type="caution">
    <text evidence="10">The sequence shown here is derived from an EMBL/GenBank/DDBJ whole genome shotgun (WGS) entry which is preliminary data.</text>
</comment>
<dbReference type="OrthoDB" id="9786870at2"/>
<evidence type="ECO:0000256" key="6">
    <source>
        <dbReference type="ARBA" id="ARBA00023136"/>
    </source>
</evidence>
<dbReference type="InterPro" id="IPR000917">
    <property type="entry name" value="Sulfatase_N"/>
</dbReference>
<accession>A0A3A1YCC7</accession>
<dbReference type="Proteomes" id="UP000265916">
    <property type="component" value="Unassembled WGS sequence"/>
</dbReference>
<dbReference type="PANTHER" id="PTHR30443:SF4">
    <property type="entry name" value="PHOSPHOETHANOLAMINE TRANSFERASE OPGE-RELATED"/>
    <property type="match status" value="1"/>
</dbReference>
<dbReference type="InterPro" id="IPR058130">
    <property type="entry name" value="PEA_transf_C"/>
</dbReference>
<evidence type="ECO:0000256" key="3">
    <source>
        <dbReference type="ARBA" id="ARBA00022679"/>
    </source>
</evidence>
<feature type="transmembrane region" description="Helical" evidence="8">
    <location>
        <begin position="15"/>
        <end position="33"/>
    </location>
</feature>
<dbReference type="AlphaFoldDB" id="A0A3A1YCC7"/>
<feature type="transmembrane region" description="Helical" evidence="8">
    <location>
        <begin position="110"/>
        <end position="130"/>
    </location>
</feature>
<evidence type="ECO:0000256" key="5">
    <source>
        <dbReference type="ARBA" id="ARBA00022989"/>
    </source>
</evidence>
<name>A0A3A1YCC7_9GAMM</name>
<evidence type="ECO:0000256" key="8">
    <source>
        <dbReference type="SAM" id="Phobius"/>
    </source>
</evidence>
<gene>
    <name evidence="10" type="ORF">CKF58_06905</name>
</gene>
<evidence type="ECO:0000256" key="4">
    <source>
        <dbReference type="ARBA" id="ARBA00022692"/>
    </source>
</evidence>
<organism evidence="10 11">
    <name type="scientific">Psittacicella hinzii</name>
    <dbReference type="NCBI Taxonomy" id="2028575"/>
    <lineage>
        <taxon>Bacteria</taxon>
        <taxon>Pseudomonadati</taxon>
        <taxon>Pseudomonadota</taxon>
        <taxon>Gammaproteobacteria</taxon>
        <taxon>Pasteurellales</taxon>
        <taxon>Psittacicellaceae</taxon>
        <taxon>Psittacicella</taxon>
    </lineage>
</organism>